<organism evidence="9 10">
    <name type="scientific">Reticulomyxa filosa</name>
    <dbReference type="NCBI Taxonomy" id="46433"/>
    <lineage>
        <taxon>Eukaryota</taxon>
        <taxon>Sar</taxon>
        <taxon>Rhizaria</taxon>
        <taxon>Retaria</taxon>
        <taxon>Foraminifera</taxon>
        <taxon>Monothalamids</taxon>
        <taxon>Reticulomyxidae</taxon>
        <taxon>Reticulomyxa</taxon>
    </lineage>
</organism>
<evidence type="ECO:0000256" key="2">
    <source>
        <dbReference type="ARBA" id="ARBA00022723"/>
    </source>
</evidence>
<evidence type="ECO:0000256" key="4">
    <source>
        <dbReference type="ARBA" id="ARBA00022833"/>
    </source>
</evidence>
<evidence type="ECO:0000256" key="3">
    <source>
        <dbReference type="ARBA" id="ARBA00022801"/>
    </source>
</evidence>
<dbReference type="Gene3D" id="3.40.390.10">
    <property type="entry name" value="Collagenase (Catalytic Domain)"/>
    <property type="match status" value="1"/>
</dbReference>
<dbReference type="GO" id="GO:0006508">
    <property type="term" value="P:proteolysis"/>
    <property type="evidence" value="ECO:0007669"/>
    <property type="project" value="UniProtKB-KW"/>
</dbReference>
<evidence type="ECO:0008006" key="11">
    <source>
        <dbReference type="Google" id="ProtNLM"/>
    </source>
</evidence>
<keyword evidence="6" id="KW-1133">Transmembrane helix</keyword>
<proteinExistence type="predicted"/>
<keyword evidence="4" id="KW-0862">Zinc</keyword>
<dbReference type="Proteomes" id="UP000023152">
    <property type="component" value="Unassembled WGS sequence"/>
</dbReference>
<dbReference type="GO" id="GO:0008270">
    <property type="term" value="F:zinc ion binding"/>
    <property type="evidence" value="ECO:0007669"/>
    <property type="project" value="InterPro"/>
</dbReference>
<comment type="caution">
    <text evidence="9">The sequence shown here is derived from an EMBL/GenBank/DDBJ whole genome shotgun (WGS) entry which is preliminary data.</text>
</comment>
<evidence type="ECO:0000256" key="1">
    <source>
        <dbReference type="ARBA" id="ARBA00022670"/>
    </source>
</evidence>
<protein>
    <recommendedName>
        <fullName evidence="11">Peptidase metallopeptidase domain-containing protein</fullName>
    </recommendedName>
</protein>
<evidence type="ECO:0000256" key="6">
    <source>
        <dbReference type="SAM" id="Phobius"/>
    </source>
</evidence>
<evidence type="ECO:0000313" key="9">
    <source>
        <dbReference type="EMBL" id="ETO18383.1"/>
    </source>
</evidence>
<name>X6MWM4_RETFI</name>
<evidence type="ECO:0000313" key="10">
    <source>
        <dbReference type="Proteomes" id="UP000023152"/>
    </source>
</evidence>
<dbReference type="InterPro" id="IPR002477">
    <property type="entry name" value="Peptidoglycan-bd-like"/>
</dbReference>
<feature type="domain" description="Peptidoglycan binding-like" evidence="8">
    <location>
        <begin position="258"/>
        <end position="313"/>
    </location>
</feature>
<sequence length="513" mass="59025">MMKYKLIAHKTRNMKYEISKHHCNIDRIYAGFLQSNSDSQEEFEKHQQHAEKDLYDAFELQIRQNPKPTYVDFFFHCLFFFFFLKKKHKKRLKDKQRFEEAVKKKTKKKKQTIIIFLELVVFPQVRVDQFESKCYQIHVFIVAKESENEFKTPTTIDEALHHPNYAGSRSIFGRGAECENCTTRDPYDIVIDVSHKLRELQLSRYKAAVKVLLLETTNEEEVFLDIAATPLPTPLLTGSLFEDRQSELNQANRQSQTSEEVAAMQRYLKRFGYYNDEIDGDFGPVTEQAVKNFQKASGLEITGLGDAVTKKTMTNAKRCSNVDGFSNNDMKDEQSLAVDYGEKTNLTYSIWVSPGYLNREKVVWCIQMATEQWADACDITMTYIDSSDEKSSAADIWYEWSDHTLHQKNVLRFDGNGGVLGEGGNGFVTFDSAERWVIGVDEKLEATTDVSSLDDPQTWIRGQPAISLYHTALHETGHALGLDHSNNLNDLMVCTLCVSCAVLFFLLLYFYKI</sequence>
<reference evidence="9 10" key="1">
    <citation type="journal article" date="2013" name="Curr. Biol.">
        <title>The Genome of the Foraminiferan Reticulomyxa filosa.</title>
        <authorList>
            <person name="Glockner G."/>
            <person name="Hulsmann N."/>
            <person name="Schleicher M."/>
            <person name="Noegel A.A."/>
            <person name="Eichinger L."/>
            <person name="Gallinger C."/>
            <person name="Pawlowski J."/>
            <person name="Sierra R."/>
            <person name="Euteneuer U."/>
            <person name="Pillet L."/>
            <person name="Moustafa A."/>
            <person name="Platzer M."/>
            <person name="Groth M."/>
            <person name="Szafranski K."/>
            <person name="Schliwa M."/>
        </authorList>
    </citation>
    <scope>NUCLEOTIDE SEQUENCE [LARGE SCALE GENOMIC DNA]</scope>
</reference>
<dbReference type="PANTHER" id="PTHR10201">
    <property type="entry name" value="MATRIX METALLOPROTEINASE"/>
    <property type="match status" value="1"/>
</dbReference>
<dbReference type="Gene3D" id="1.10.101.10">
    <property type="entry name" value="PGBD-like superfamily/PGBD"/>
    <property type="match status" value="1"/>
</dbReference>
<dbReference type="GO" id="GO:0004222">
    <property type="term" value="F:metalloendopeptidase activity"/>
    <property type="evidence" value="ECO:0007669"/>
    <property type="project" value="InterPro"/>
</dbReference>
<dbReference type="InterPro" id="IPR024079">
    <property type="entry name" value="MetalloPept_cat_dom_sf"/>
</dbReference>
<accession>X6MWM4</accession>
<dbReference type="SUPFAM" id="SSF55486">
    <property type="entry name" value="Metalloproteases ('zincins'), catalytic domain"/>
    <property type="match status" value="1"/>
</dbReference>
<dbReference type="GO" id="GO:0031012">
    <property type="term" value="C:extracellular matrix"/>
    <property type="evidence" value="ECO:0007669"/>
    <property type="project" value="InterPro"/>
</dbReference>
<dbReference type="InterPro" id="IPR036365">
    <property type="entry name" value="PGBD-like_sf"/>
</dbReference>
<dbReference type="OrthoDB" id="534509at2759"/>
<dbReference type="EMBL" id="ASPP01015014">
    <property type="protein sequence ID" value="ETO18383.1"/>
    <property type="molecule type" value="Genomic_DNA"/>
</dbReference>
<dbReference type="InterPro" id="IPR036366">
    <property type="entry name" value="PGBDSf"/>
</dbReference>
<dbReference type="InterPro" id="IPR001818">
    <property type="entry name" value="Pept_M10_metallopeptidase"/>
</dbReference>
<keyword evidence="6" id="KW-0472">Membrane</keyword>
<keyword evidence="1" id="KW-0645">Protease</keyword>
<dbReference type="AlphaFoldDB" id="X6MWM4"/>
<keyword evidence="6" id="KW-0812">Transmembrane</keyword>
<gene>
    <name evidence="9" type="ORF">RFI_18882</name>
</gene>
<keyword evidence="3" id="KW-0378">Hydrolase</keyword>
<dbReference type="GO" id="GO:0030198">
    <property type="term" value="P:extracellular matrix organization"/>
    <property type="evidence" value="ECO:0007669"/>
    <property type="project" value="TreeGrafter"/>
</dbReference>
<dbReference type="GO" id="GO:0030574">
    <property type="term" value="P:collagen catabolic process"/>
    <property type="evidence" value="ECO:0007669"/>
    <property type="project" value="TreeGrafter"/>
</dbReference>
<keyword evidence="10" id="KW-1185">Reference proteome</keyword>
<keyword evidence="2" id="KW-0479">Metal-binding</keyword>
<dbReference type="Pfam" id="PF00413">
    <property type="entry name" value="Peptidase_M10"/>
    <property type="match status" value="1"/>
</dbReference>
<dbReference type="PANTHER" id="PTHR10201:SF323">
    <property type="entry name" value="MATRIX METALLOPROTEINASE-21"/>
    <property type="match status" value="1"/>
</dbReference>
<evidence type="ECO:0000256" key="5">
    <source>
        <dbReference type="ARBA" id="ARBA00023049"/>
    </source>
</evidence>
<feature type="transmembrane region" description="Helical" evidence="6">
    <location>
        <begin position="491"/>
        <end position="511"/>
    </location>
</feature>
<feature type="domain" description="Peptidase M10 metallopeptidase" evidence="7">
    <location>
        <begin position="342"/>
        <end position="495"/>
    </location>
</feature>
<dbReference type="SUPFAM" id="SSF47090">
    <property type="entry name" value="PGBD-like"/>
    <property type="match status" value="1"/>
</dbReference>
<evidence type="ECO:0000259" key="7">
    <source>
        <dbReference type="Pfam" id="PF00413"/>
    </source>
</evidence>
<keyword evidence="5" id="KW-0482">Metalloprotease</keyword>
<dbReference type="Pfam" id="PF01471">
    <property type="entry name" value="PG_binding_1"/>
    <property type="match status" value="1"/>
</dbReference>
<evidence type="ECO:0000259" key="8">
    <source>
        <dbReference type="Pfam" id="PF01471"/>
    </source>
</evidence>